<dbReference type="Proteomes" id="UP001497700">
    <property type="component" value="Unassembled WGS sequence"/>
</dbReference>
<gene>
    <name evidence="1" type="ORF">F4820DRAFT_439337</name>
</gene>
<dbReference type="EMBL" id="MU393625">
    <property type="protein sequence ID" value="KAI4859584.1"/>
    <property type="molecule type" value="Genomic_DNA"/>
</dbReference>
<accession>A0ACB9YJL0</accession>
<evidence type="ECO:0000313" key="2">
    <source>
        <dbReference type="Proteomes" id="UP001497700"/>
    </source>
</evidence>
<organism evidence="1 2">
    <name type="scientific">Hypoxylon rubiginosum</name>
    <dbReference type="NCBI Taxonomy" id="110542"/>
    <lineage>
        <taxon>Eukaryota</taxon>
        <taxon>Fungi</taxon>
        <taxon>Dikarya</taxon>
        <taxon>Ascomycota</taxon>
        <taxon>Pezizomycotina</taxon>
        <taxon>Sordariomycetes</taxon>
        <taxon>Xylariomycetidae</taxon>
        <taxon>Xylariales</taxon>
        <taxon>Hypoxylaceae</taxon>
        <taxon>Hypoxylon</taxon>
    </lineage>
</organism>
<name>A0ACB9YJL0_9PEZI</name>
<proteinExistence type="predicted"/>
<sequence length="655" mass="73604">MATSEHTWGITPPISITLPTPAETHSTHLLLEELRRQNTFETAPETKKRERVLADLQRIANEFVKRVAREKEPQNEVLIRDARGEVFTYGSYCLGVYGPGSDIDTLVTAPRYVTRDDYFQYFPSLLEEMAPQGAITDLTAVEDAFVPIIKFEYWGISIDLIFSRIATLKQFPPQGQLNLTNNEYLRGLDDRELRSLNGTRVTKEILNLVPEQSTFRLALRAIKLWAQRRAIYANIIGFPGGVVWAMMVARVCQLYPKAASATIVSKFFQIMKVWQWPVPVQLKHMDDGPLNVRVWNPRVYKSDSYHLMPVITPAYPQMCATFNITHSTMAIIQRELERGAELTDKIKAGKLAWKDLFVKHTFFTADHKYYLAVIATSTTKEAHKIWSGFVESKVRVLVGDLERVPSVAIARPFNKGYEREHRVKSDQETQEVQNGSLAYLVHDDGEDDANVKKENGVEVKAEAETEFKTESKTEPKPEVKEETKAKPDPEVKTEIKRETNGEVKKEVKAENGESASLDVKSDPENPSVKIEDIPSAPSPGAKVYTTTHYVGLELAEGAKSLDLSFQVNAFKSMCGLWDKFDAKHNYLSIQHVKNTNLPDDVFEPGEVKPMRPARRVAANGNPAAGQKRRNASSEGHPPPAKRQQSSLQTPAAAAG</sequence>
<protein>
    <submittedName>
        <fullName evidence="1">Poly(A) polymerase</fullName>
    </submittedName>
</protein>
<reference evidence="1 2" key="1">
    <citation type="journal article" date="2022" name="New Phytol.">
        <title>Ecological generalism drives hyperdiversity of secondary metabolite gene clusters in xylarialean endophytes.</title>
        <authorList>
            <person name="Franco M.E.E."/>
            <person name="Wisecaver J.H."/>
            <person name="Arnold A.E."/>
            <person name="Ju Y.M."/>
            <person name="Slot J.C."/>
            <person name="Ahrendt S."/>
            <person name="Moore L.P."/>
            <person name="Eastman K.E."/>
            <person name="Scott K."/>
            <person name="Konkel Z."/>
            <person name="Mondo S.J."/>
            <person name="Kuo A."/>
            <person name="Hayes R.D."/>
            <person name="Haridas S."/>
            <person name="Andreopoulos B."/>
            <person name="Riley R."/>
            <person name="LaButti K."/>
            <person name="Pangilinan J."/>
            <person name="Lipzen A."/>
            <person name="Amirebrahimi M."/>
            <person name="Yan J."/>
            <person name="Adam C."/>
            <person name="Keymanesh K."/>
            <person name="Ng V."/>
            <person name="Louie K."/>
            <person name="Northen T."/>
            <person name="Drula E."/>
            <person name="Henrissat B."/>
            <person name="Hsieh H.M."/>
            <person name="Youens-Clark K."/>
            <person name="Lutzoni F."/>
            <person name="Miadlikowska J."/>
            <person name="Eastwood D.C."/>
            <person name="Hamelin R.C."/>
            <person name="Grigoriev I.V."/>
            <person name="U'Ren J.M."/>
        </authorList>
    </citation>
    <scope>NUCLEOTIDE SEQUENCE [LARGE SCALE GENOMIC DNA]</scope>
    <source>
        <strain evidence="1 2">CBS 119005</strain>
    </source>
</reference>
<evidence type="ECO:0000313" key="1">
    <source>
        <dbReference type="EMBL" id="KAI4859584.1"/>
    </source>
</evidence>
<comment type="caution">
    <text evidence="1">The sequence shown here is derived from an EMBL/GenBank/DDBJ whole genome shotgun (WGS) entry which is preliminary data.</text>
</comment>
<keyword evidence="2" id="KW-1185">Reference proteome</keyword>